<dbReference type="Pfam" id="PF06014">
    <property type="entry name" value="YqgQ-like"/>
    <property type="match status" value="1"/>
</dbReference>
<keyword evidence="2" id="KW-1185">Reference proteome</keyword>
<dbReference type="SUPFAM" id="SSF158379">
    <property type="entry name" value="YqgQ-like"/>
    <property type="match status" value="1"/>
</dbReference>
<dbReference type="EMBL" id="JACSPW010000017">
    <property type="protein sequence ID" value="MBD8034527.1"/>
    <property type="molecule type" value="Genomic_DNA"/>
</dbReference>
<organism evidence="1 2">
    <name type="scientific">Solibacillus merdavium</name>
    <dbReference type="NCBI Taxonomy" id="2762218"/>
    <lineage>
        <taxon>Bacteria</taxon>
        <taxon>Bacillati</taxon>
        <taxon>Bacillota</taxon>
        <taxon>Bacilli</taxon>
        <taxon>Bacillales</taxon>
        <taxon>Caryophanaceae</taxon>
        <taxon>Solibacillus</taxon>
    </lineage>
</organism>
<proteinExistence type="predicted"/>
<dbReference type="Proteomes" id="UP000600565">
    <property type="component" value="Unassembled WGS sequence"/>
</dbReference>
<sequence length="68" mass="8292">MKSMLDIIGLLKQYGIYIYTKDRIGDLYLMEDEIKELYKTNVLDIKDFQMALLILRQEEQRLKRENNY</sequence>
<dbReference type="InterPro" id="IPR009256">
    <property type="entry name" value="YqgQ-like"/>
</dbReference>
<protein>
    <submittedName>
        <fullName evidence="1">YqgQ family protein</fullName>
    </submittedName>
</protein>
<dbReference type="InterPro" id="IPR023164">
    <property type="entry name" value="YqgQ-like_sf"/>
</dbReference>
<comment type="caution">
    <text evidence="1">The sequence shown here is derived from an EMBL/GenBank/DDBJ whole genome shotgun (WGS) entry which is preliminary data.</text>
</comment>
<accession>A0ABR8XRF2</accession>
<dbReference type="Gene3D" id="1.10.287.760">
    <property type="entry name" value="YqgQ-like"/>
    <property type="match status" value="1"/>
</dbReference>
<gene>
    <name evidence="1" type="ORF">H9632_15765</name>
</gene>
<evidence type="ECO:0000313" key="2">
    <source>
        <dbReference type="Proteomes" id="UP000600565"/>
    </source>
</evidence>
<reference evidence="1 2" key="1">
    <citation type="submission" date="2020-08" db="EMBL/GenBank/DDBJ databases">
        <title>A Genomic Blueprint of the Chicken Gut Microbiome.</title>
        <authorList>
            <person name="Gilroy R."/>
            <person name="Ravi A."/>
            <person name="Getino M."/>
            <person name="Pursley I."/>
            <person name="Horton D.L."/>
            <person name="Alikhan N.-F."/>
            <person name="Baker D."/>
            <person name="Gharbi K."/>
            <person name="Hall N."/>
            <person name="Watson M."/>
            <person name="Adriaenssens E.M."/>
            <person name="Foster-Nyarko E."/>
            <person name="Jarju S."/>
            <person name="Secka A."/>
            <person name="Antonio M."/>
            <person name="Oren A."/>
            <person name="Chaudhuri R."/>
            <person name="La Ragione R.M."/>
            <person name="Hildebrand F."/>
            <person name="Pallen M.J."/>
        </authorList>
    </citation>
    <scope>NUCLEOTIDE SEQUENCE [LARGE SCALE GENOMIC DNA]</scope>
    <source>
        <strain evidence="1 2">Sa1YVA6</strain>
    </source>
</reference>
<name>A0ABR8XRF2_9BACL</name>
<dbReference type="RefSeq" id="WP_191705023.1">
    <property type="nucleotide sequence ID" value="NZ_JACSPW010000017.1"/>
</dbReference>
<evidence type="ECO:0000313" key="1">
    <source>
        <dbReference type="EMBL" id="MBD8034527.1"/>
    </source>
</evidence>